<reference evidence="1 2" key="1">
    <citation type="submission" date="2020-04" db="EMBL/GenBank/DDBJ databases">
        <title>Sequencing and Assembly of C. fimi.</title>
        <authorList>
            <person name="Ramsey A.R."/>
        </authorList>
    </citation>
    <scope>NUCLEOTIDE SEQUENCE [LARGE SCALE GENOMIC DNA]</scope>
    <source>
        <strain evidence="1 2">SB</strain>
    </source>
</reference>
<sequence length="68" mass="7245">MPTTDATPTAPHGAGFVLTVDVDDDAFRNDPAALRELVEAAETLKELADELLPRADTVTTLSLTTPEH</sequence>
<organism evidence="1 2">
    <name type="scientific">Cellulomonas fimi</name>
    <dbReference type="NCBI Taxonomy" id="1708"/>
    <lineage>
        <taxon>Bacteria</taxon>
        <taxon>Bacillati</taxon>
        <taxon>Actinomycetota</taxon>
        <taxon>Actinomycetes</taxon>
        <taxon>Micrococcales</taxon>
        <taxon>Cellulomonadaceae</taxon>
        <taxon>Cellulomonas</taxon>
    </lineage>
</organism>
<proteinExistence type="predicted"/>
<protein>
    <submittedName>
        <fullName evidence="1">Uncharacterized protein</fullName>
    </submittedName>
</protein>
<evidence type="ECO:0000313" key="1">
    <source>
        <dbReference type="EMBL" id="NMR18632.1"/>
    </source>
</evidence>
<comment type="caution">
    <text evidence="1">The sequence shown here is derived from an EMBL/GenBank/DDBJ whole genome shotgun (WGS) entry which is preliminary data.</text>
</comment>
<dbReference type="RefSeq" id="WP_169322574.1">
    <property type="nucleotide sequence ID" value="NZ_JABCJJ010000001.1"/>
</dbReference>
<evidence type="ECO:0000313" key="2">
    <source>
        <dbReference type="Proteomes" id="UP000562124"/>
    </source>
</evidence>
<dbReference type="AlphaFoldDB" id="A0A7Y0QGZ2"/>
<keyword evidence="2" id="KW-1185">Reference proteome</keyword>
<accession>A0A7Y0QGZ2</accession>
<gene>
    <name evidence="1" type="ORF">HIR71_00035</name>
</gene>
<name>A0A7Y0QGZ2_CELFI</name>
<dbReference type="Proteomes" id="UP000562124">
    <property type="component" value="Unassembled WGS sequence"/>
</dbReference>
<dbReference type="EMBL" id="JABCJJ010000001">
    <property type="protein sequence ID" value="NMR18632.1"/>
    <property type="molecule type" value="Genomic_DNA"/>
</dbReference>